<feature type="transmembrane region" description="Helical" evidence="1">
    <location>
        <begin position="34"/>
        <end position="52"/>
    </location>
</feature>
<protein>
    <submittedName>
        <fullName evidence="2">Uncharacterized protein</fullName>
    </submittedName>
</protein>
<reference evidence="2 3" key="1">
    <citation type="journal article" date="2019" name="Int. J. Syst. Evol. Microbiol.">
        <title>The Global Catalogue of Microorganisms (GCM) 10K type strain sequencing project: providing services to taxonomists for standard genome sequencing and annotation.</title>
        <authorList>
            <consortium name="The Broad Institute Genomics Platform"/>
            <consortium name="The Broad Institute Genome Sequencing Center for Infectious Disease"/>
            <person name="Wu L."/>
            <person name="Ma J."/>
        </authorList>
    </citation>
    <scope>NUCLEOTIDE SEQUENCE [LARGE SCALE GENOMIC DNA]</scope>
    <source>
        <strain evidence="2 3">JCM 15395</strain>
    </source>
</reference>
<keyword evidence="1" id="KW-0472">Membrane</keyword>
<keyword evidence="1" id="KW-0812">Transmembrane</keyword>
<evidence type="ECO:0000256" key="1">
    <source>
        <dbReference type="SAM" id="Phobius"/>
    </source>
</evidence>
<dbReference type="EMBL" id="BAAADS010000011">
    <property type="protein sequence ID" value="GAA0600310.1"/>
    <property type="molecule type" value="Genomic_DNA"/>
</dbReference>
<proteinExistence type="predicted"/>
<sequence length="59" mass="6671">MSIGVISLASMFIWIVVIYELIKPSKEVSWRKTIPLMSVGSLLTLVLTVQAFQNIPFFN</sequence>
<dbReference type="Proteomes" id="UP001500866">
    <property type="component" value="Unassembled WGS sequence"/>
</dbReference>
<keyword evidence="3" id="KW-1185">Reference proteome</keyword>
<comment type="caution">
    <text evidence="2">The sequence shown here is derived from an EMBL/GenBank/DDBJ whole genome shotgun (WGS) entry which is preliminary data.</text>
</comment>
<accession>A0ABN1FY85</accession>
<dbReference type="RefSeq" id="WP_343811903.1">
    <property type="nucleotide sequence ID" value="NZ_BAAADS010000011.1"/>
</dbReference>
<evidence type="ECO:0000313" key="3">
    <source>
        <dbReference type="Proteomes" id="UP001500866"/>
    </source>
</evidence>
<evidence type="ECO:0000313" key="2">
    <source>
        <dbReference type="EMBL" id="GAA0600310.1"/>
    </source>
</evidence>
<gene>
    <name evidence="2" type="ORF">GCM10009001_15890</name>
</gene>
<feature type="transmembrane region" description="Helical" evidence="1">
    <location>
        <begin position="6"/>
        <end position="22"/>
    </location>
</feature>
<keyword evidence="1" id="KW-1133">Transmembrane helix</keyword>
<organism evidence="2 3">
    <name type="scientific">Virgibacillus siamensis</name>
    <dbReference type="NCBI Taxonomy" id="480071"/>
    <lineage>
        <taxon>Bacteria</taxon>
        <taxon>Bacillati</taxon>
        <taxon>Bacillota</taxon>
        <taxon>Bacilli</taxon>
        <taxon>Bacillales</taxon>
        <taxon>Bacillaceae</taxon>
        <taxon>Virgibacillus</taxon>
    </lineage>
</organism>
<name>A0ABN1FY85_9BACI</name>